<evidence type="ECO:0000313" key="1">
    <source>
        <dbReference type="EMBL" id="KAF7439299.1"/>
    </source>
</evidence>
<dbReference type="EMBL" id="JACSDY010000001">
    <property type="protein sequence ID" value="KAF7439299.1"/>
    <property type="molecule type" value="Genomic_DNA"/>
</dbReference>
<sequence length="86" mass="8915">MLGSFTGIIISFGETSSTFGQTRVSSVFSLSFSPASLLPVLGTLRRVSLRSMCAAVWLGAVASSERVDARKRGGKVEYGLVGDGAG</sequence>
<dbReference type="Proteomes" id="UP000600918">
    <property type="component" value="Unassembled WGS sequence"/>
</dbReference>
<reference evidence="1" key="1">
    <citation type="journal article" date="2020" name="G3 (Bethesda)">
        <title>High-Quality Assemblies for Three Invasive Social Wasps from the &lt;i&gt;Vespula&lt;/i&gt; Genus.</title>
        <authorList>
            <person name="Harrop T.W.R."/>
            <person name="Guhlin J."/>
            <person name="McLaughlin G.M."/>
            <person name="Permina E."/>
            <person name="Stockwell P."/>
            <person name="Gilligan J."/>
            <person name="Le Lec M.F."/>
            <person name="Gruber M.A.M."/>
            <person name="Quinn O."/>
            <person name="Lovegrove M."/>
            <person name="Duncan E.J."/>
            <person name="Remnant E.J."/>
            <person name="Van Eeckhoven J."/>
            <person name="Graham B."/>
            <person name="Knapp R.A."/>
            <person name="Langford K.W."/>
            <person name="Kronenberg Z."/>
            <person name="Press M.O."/>
            <person name="Eacker S.M."/>
            <person name="Wilson-Rankin E.E."/>
            <person name="Purcell J."/>
            <person name="Lester P.J."/>
            <person name="Dearden P.K."/>
        </authorList>
    </citation>
    <scope>NUCLEOTIDE SEQUENCE</scope>
    <source>
        <strain evidence="1">Volc-1</strain>
    </source>
</reference>
<dbReference type="AlphaFoldDB" id="A0A834PGI7"/>
<gene>
    <name evidence="1" type="ORF">H0235_001690</name>
</gene>
<protein>
    <submittedName>
        <fullName evidence="1">Uncharacterized protein</fullName>
    </submittedName>
</protein>
<organism evidence="1 2">
    <name type="scientific">Vespula pensylvanica</name>
    <name type="common">Western yellow jacket</name>
    <name type="synonym">Wasp</name>
    <dbReference type="NCBI Taxonomy" id="30213"/>
    <lineage>
        <taxon>Eukaryota</taxon>
        <taxon>Metazoa</taxon>
        <taxon>Ecdysozoa</taxon>
        <taxon>Arthropoda</taxon>
        <taxon>Hexapoda</taxon>
        <taxon>Insecta</taxon>
        <taxon>Pterygota</taxon>
        <taxon>Neoptera</taxon>
        <taxon>Endopterygota</taxon>
        <taxon>Hymenoptera</taxon>
        <taxon>Apocrita</taxon>
        <taxon>Aculeata</taxon>
        <taxon>Vespoidea</taxon>
        <taxon>Vespidae</taxon>
        <taxon>Vespinae</taxon>
        <taxon>Vespula</taxon>
    </lineage>
</organism>
<proteinExistence type="predicted"/>
<comment type="caution">
    <text evidence="1">The sequence shown here is derived from an EMBL/GenBank/DDBJ whole genome shotgun (WGS) entry which is preliminary data.</text>
</comment>
<keyword evidence="2" id="KW-1185">Reference proteome</keyword>
<accession>A0A834PGI7</accession>
<name>A0A834PGI7_VESPE</name>
<evidence type="ECO:0000313" key="2">
    <source>
        <dbReference type="Proteomes" id="UP000600918"/>
    </source>
</evidence>